<organism evidence="3 4">
    <name type="scientific">Roseimaritima multifibrata</name>
    <dbReference type="NCBI Taxonomy" id="1930274"/>
    <lineage>
        <taxon>Bacteria</taxon>
        <taxon>Pseudomonadati</taxon>
        <taxon>Planctomycetota</taxon>
        <taxon>Planctomycetia</taxon>
        <taxon>Pirellulales</taxon>
        <taxon>Pirellulaceae</taxon>
        <taxon>Roseimaritima</taxon>
    </lineage>
</organism>
<sequence>MTPYPSADRDKLIQVAGYLNFSAGSRDPVTLRHLNQLHAAAAAGPVLSGQPEWFDVHLWLSKILDECEGTTAAFADVQRARRAVRIVYSLLPPAYLDFHKDLLFHQQPELLFNGLFMGRSAEVVLDLLDQTSDDAEVVQLAIQSLNDFVGYRPVPQLENRICEPYPHEWVAPIPVYYKGVGFSDGIYHRLFRQTLDILKETSADTLRQASFDVERLAELTIDPRAFDFDHPVNKRPNYQFGQWDPHAIDSEGYFYRFVVQQITLDALLSRLDDPEQDIPRAQIHFEAAAVLAGTILMASGVSGWGPGAHTSETTLSSLLAPIARYRDQFYEELLNRMEGEHGDRLREEQSLRQQPFGAARQHLNASLASQRAGQQQHAHLARLYARMGYTVEANEEVDLVQAPASRMMCRIDCSLMQGLASLRRGDLESAAKMPQDIVDRIKRAIYCGAVVDPWDILGFGGNYARFHDIESSVHDHRVDEIIQLTDYLFGYMARVWSEAAARDDKDQYEHLAKIYRETAEWWRQFSAHTIDDLQATDPLESYESAQLVARGLRVWHRGGAAAGDVSFWAEHAAMFDSPRAYALVIDALLERRDFVASQALLIHWLSNSEEVGLRRGNSSWPLLAQRWLHRLQQASRQHYGGSDELSPVPEGSPPPAGIDRPWSLVRRFFDMVEANAESFWSPPQFSCGGKPPKRDWDRTLADLDAELTTDEDNEDDDEDPKDLFAAAYEDVTFRDSTDDGMDGAIFDESSTEDDNQDSLDLESRRIGEHLEFHVALARMWVMAADMGTATSQEAARADNPALLEQRDQKLVEWASQASINRRGLLELLDSVRSYRIKPSGTDNAAMMRYDRMRVVRDALLERIIATTVESSDARRLMIGVLLGERQERAHQQAPADGSESAEKTDANQATVEEGTATDSESADENENDSENVSPDSLTAIKELENELLDGLGEDDRQAVRLYAALVSGDSQRVRDDFPPLLRAVRTKSLLYIPLVRGGDPVKIFVARLRQRVLLHLLRWFPRRGMIFESCQLLEAARMMEQQNPIGPGAVTEFDGLFKIGFRALVQATTHAAKQWPEDPDRDRTDMLTQVLESLTETLLASWLTHSRSLRLSALETVADPKRWEKLVHFIKTYGAPLFCQTCLGLGNIRAILHQGVDAWMDQLKEDPGTLADSRFLADLDGPLGRNEAKQHLTMVYETILDHHSEYLDYTSTTTQSDRGELIYMFLDFLRLRVRYDRIAWNLRPVMWTHEILVRDGFEQAAMRWQRSLEERISAEAEIYVKRLRRLQQQYSMRMPTVADRILERFIQPMTIDRMRGLIEPAIRGVRQGTASTEFELLRKEANLLTEYPTGAGLDLPAWLEALEEEVELAINRQEGLDIDGDTLLTIDRQAIELDDLEQQLSSARRLGRRLPFMEN</sequence>
<name>A0A517MHF1_9BACT</name>
<gene>
    <name evidence="3" type="ORF">FF011L_30930</name>
</gene>
<keyword evidence="4" id="KW-1185">Reference proteome</keyword>
<feature type="region of interest" description="Disordered" evidence="2">
    <location>
        <begin position="887"/>
        <end position="934"/>
    </location>
</feature>
<accession>A0A517MHF1</accession>
<evidence type="ECO:0000313" key="3">
    <source>
        <dbReference type="EMBL" id="QDS94314.1"/>
    </source>
</evidence>
<evidence type="ECO:0000256" key="1">
    <source>
        <dbReference type="SAM" id="Coils"/>
    </source>
</evidence>
<dbReference type="Proteomes" id="UP000320672">
    <property type="component" value="Chromosome"/>
</dbReference>
<feature type="coiled-coil region" evidence="1">
    <location>
        <begin position="1359"/>
        <end position="1406"/>
    </location>
</feature>
<proteinExistence type="predicted"/>
<feature type="region of interest" description="Disordered" evidence="2">
    <location>
        <begin position="638"/>
        <end position="657"/>
    </location>
</feature>
<feature type="compositionally biased region" description="Acidic residues" evidence="2">
    <location>
        <begin position="920"/>
        <end position="929"/>
    </location>
</feature>
<dbReference type="KEGG" id="rml:FF011L_30930"/>
<reference evidence="3 4" key="1">
    <citation type="submission" date="2019-02" db="EMBL/GenBank/DDBJ databases">
        <title>Deep-cultivation of Planctomycetes and their phenomic and genomic characterization uncovers novel biology.</title>
        <authorList>
            <person name="Wiegand S."/>
            <person name="Jogler M."/>
            <person name="Boedeker C."/>
            <person name="Pinto D."/>
            <person name="Vollmers J."/>
            <person name="Rivas-Marin E."/>
            <person name="Kohn T."/>
            <person name="Peeters S.H."/>
            <person name="Heuer A."/>
            <person name="Rast P."/>
            <person name="Oberbeckmann S."/>
            <person name="Bunk B."/>
            <person name="Jeske O."/>
            <person name="Meyerdierks A."/>
            <person name="Storesund J.E."/>
            <person name="Kallscheuer N."/>
            <person name="Luecker S."/>
            <person name="Lage O.M."/>
            <person name="Pohl T."/>
            <person name="Merkel B.J."/>
            <person name="Hornburger P."/>
            <person name="Mueller R.-W."/>
            <person name="Bruemmer F."/>
            <person name="Labrenz M."/>
            <person name="Spormann A.M."/>
            <person name="Op den Camp H."/>
            <person name="Overmann J."/>
            <person name="Amann R."/>
            <person name="Jetten M.S.M."/>
            <person name="Mascher T."/>
            <person name="Medema M.H."/>
            <person name="Devos D.P."/>
            <person name="Kaster A.-K."/>
            <person name="Ovreas L."/>
            <person name="Rohde M."/>
            <person name="Galperin M.Y."/>
            <person name="Jogler C."/>
        </authorList>
    </citation>
    <scope>NUCLEOTIDE SEQUENCE [LARGE SCALE GENOMIC DNA]</scope>
    <source>
        <strain evidence="3 4">FF011L</strain>
    </source>
</reference>
<protein>
    <submittedName>
        <fullName evidence="3">Uncharacterized protein</fullName>
    </submittedName>
</protein>
<dbReference type="OrthoDB" id="220607at2"/>
<dbReference type="EMBL" id="CP036262">
    <property type="protein sequence ID" value="QDS94314.1"/>
    <property type="molecule type" value="Genomic_DNA"/>
</dbReference>
<feature type="region of interest" description="Disordered" evidence="2">
    <location>
        <begin position="734"/>
        <end position="759"/>
    </location>
</feature>
<evidence type="ECO:0000256" key="2">
    <source>
        <dbReference type="SAM" id="MobiDB-lite"/>
    </source>
</evidence>
<keyword evidence="1" id="KW-0175">Coiled coil</keyword>
<evidence type="ECO:0000313" key="4">
    <source>
        <dbReference type="Proteomes" id="UP000320672"/>
    </source>
</evidence>
<feature type="compositionally biased region" description="Acidic residues" evidence="2">
    <location>
        <begin position="749"/>
        <end position="759"/>
    </location>
</feature>
<dbReference type="RefSeq" id="WP_145352348.1">
    <property type="nucleotide sequence ID" value="NZ_CP036262.1"/>
</dbReference>